<dbReference type="InterPro" id="IPR013207">
    <property type="entry name" value="LGFP"/>
</dbReference>
<dbReference type="InterPro" id="IPR001119">
    <property type="entry name" value="SLH_dom"/>
</dbReference>
<evidence type="ECO:0000313" key="4">
    <source>
        <dbReference type="Proteomes" id="UP001172737"/>
    </source>
</evidence>
<evidence type="ECO:0000313" key="3">
    <source>
        <dbReference type="EMBL" id="MDN4487788.1"/>
    </source>
</evidence>
<accession>A0AAW7M7P8</accession>
<reference evidence="3" key="1">
    <citation type="submission" date="2023-06" db="EMBL/GenBank/DDBJ databases">
        <title>Sysu t00039.</title>
        <authorList>
            <person name="Gao L."/>
            <person name="Fang B.-Z."/>
            <person name="Li W.-J."/>
        </authorList>
    </citation>
    <scope>NUCLEOTIDE SEQUENCE</scope>
    <source>
        <strain evidence="3">SYSU T00039</strain>
    </source>
</reference>
<protein>
    <submittedName>
        <fullName evidence="3">S-layer homology domain-containing protein</fullName>
    </submittedName>
</protein>
<gene>
    <name evidence="3" type="ORF">QQX10_06360</name>
</gene>
<keyword evidence="4" id="KW-1185">Reference proteome</keyword>
<dbReference type="Pfam" id="PF08310">
    <property type="entry name" value="LGFP"/>
    <property type="match status" value="1"/>
</dbReference>
<dbReference type="RefSeq" id="WP_301119122.1">
    <property type="nucleotide sequence ID" value="NZ_JAUHPX010000003.1"/>
</dbReference>
<name>A0AAW7M7P8_9MICO</name>
<dbReference type="EMBL" id="JAUHPX010000003">
    <property type="protein sequence ID" value="MDN4487788.1"/>
    <property type="molecule type" value="Genomic_DNA"/>
</dbReference>
<comment type="caution">
    <text evidence="3">The sequence shown here is derived from an EMBL/GenBank/DDBJ whole genome shotgun (WGS) entry which is preliminary data.</text>
</comment>
<keyword evidence="1" id="KW-0732">Signal</keyword>
<evidence type="ECO:0000256" key="1">
    <source>
        <dbReference type="SAM" id="SignalP"/>
    </source>
</evidence>
<feature type="signal peptide" evidence="1">
    <location>
        <begin position="1"/>
        <end position="31"/>
    </location>
</feature>
<organism evidence="3 4">
    <name type="scientific">Demequina lignilytica</name>
    <dbReference type="NCBI Taxonomy" id="3051663"/>
    <lineage>
        <taxon>Bacteria</taxon>
        <taxon>Bacillati</taxon>
        <taxon>Actinomycetota</taxon>
        <taxon>Actinomycetes</taxon>
        <taxon>Micrococcales</taxon>
        <taxon>Demequinaceae</taxon>
        <taxon>Demequina</taxon>
    </lineage>
</organism>
<proteinExistence type="predicted"/>
<dbReference type="Proteomes" id="UP001172737">
    <property type="component" value="Unassembled WGS sequence"/>
</dbReference>
<evidence type="ECO:0000259" key="2">
    <source>
        <dbReference type="PROSITE" id="PS51272"/>
    </source>
</evidence>
<feature type="domain" description="SLH" evidence="2">
    <location>
        <begin position="524"/>
        <end position="584"/>
    </location>
</feature>
<sequence>MTVAVGSRLTVLVLGLATLVAVLAPAQPAAALVTDGFDRSMIISDALFYDSDAMTAKEIQAFLDEKVPECEPERDADPDDIVCLKDYVTEFAARDAAVLADGTVLCKAISARTGVTAAKVIDIVARACGVSQKVILVTLQKEQGLVTNTYPSSWRYRSAMGYGCPDSGTCAELYYGFFNQVYNAAKQFKRYQANPTSYGHVAGRTTNLKIHPANTTATASCTATIEVVIKNQATAGLYNYTPYTPNAAALAAGWGTGDTCSSYGNRNFYNYYTTWFGPTTGYPVAARFASTYESHGGADVLGAALTAGVRVDANGGGWYQRFSNGTLYQTADGIFTYVPNGSIATAYKAAGGPGGAWGWPIADRVKEDGVNVIEFREVRAAYVGGTVVVGYPFADVSANAASNDYSEHAEAIFWMASSGLSTGWDTTEGVVYRPLSRITRDAMAAFLYRYTAPDYSPPGSSSFIDVTTTSSFFAEIEWLASTGVSTGWSTSAGAEYRPLSNITRDAMAAFLYRLAAPEDYVAPTSSPFVDVTPSHPFYTEICWLAETGISTGWNTSAGAEYRPGSTIGRDAMAAFLYRFDQLDG</sequence>
<feature type="domain" description="SLH" evidence="2">
    <location>
        <begin position="459"/>
        <end position="523"/>
    </location>
</feature>
<feature type="chain" id="PRO_5043409402" evidence="1">
    <location>
        <begin position="32"/>
        <end position="584"/>
    </location>
</feature>
<dbReference type="PROSITE" id="PS51272">
    <property type="entry name" value="SLH"/>
    <property type="match status" value="2"/>
</dbReference>
<dbReference type="AlphaFoldDB" id="A0AAW7M7P8"/>